<proteinExistence type="predicted"/>
<evidence type="ECO:0000313" key="3">
    <source>
        <dbReference type="Proteomes" id="UP001215712"/>
    </source>
</evidence>
<reference evidence="2" key="1">
    <citation type="journal article" date="2023" name="IMA Fungus">
        <title>Comparative genomic study of the Penicillium genus elucidates a diverse pangenome and 15 lateral gene transfer events.</title>
        <authorList>
            <person name="Petersen C."/>
            <person name="Sorensen T."/>
            <person name="Nielsen M.R."/>
            <person name="Sondergaard T.E."/>
            <person name="Sorensen J.L."/>
            <person name="Fitzpatrick D.A."/>
            <person name="Frisvad J.C."/>
            <person name="Nielsen K.L."/>
        </authorList>
    </citation>
    <scope>NUCLEOTIDE SEQUENCE</scope>
    <source>
        <strain evidence="2">IBT 17514</strain>
    </source>
</reference>
<organism evidence="2 3">
    <name type="scientific">Penicillium malachiteum</name>
    <dbReference type="NCBI Taxonomy" id="1324776"/>
    <lineage>
        <taxon>Eukaryota</taxon>
        <taxon>Fungi</taxon>
        <taxon>Dikarya</taxon>
        <taxon>Ascomycota</taxon>
        <taxon>Pezizomycotina</taxon>
        <taxon>Eurotiomycetes</taxon>
        <taxon>Eurotiomycetidae</taxon>
        <taxon>Eurotiales</taxon>
        <taxon>Aspergillaceae</taxon>
        <taxon>Penicillium</taxon>
    </lineage>
</organism>
<sequence>MPKRHNRSVDHRKKKDKDKSSETSLPISRSSSTTTKGSETKKGSGKKAKSQVVQIPGRPQFAEGLPLFPVRVKRT</sequence>
<accession>A0AAD6MVA8</accession>
<dbReference type="Proteomes" id="UP001215712">
    <property type="component" value="Unassembled WGS sequence"/>
</dbReference>
<protein>
    <submittedName>
        <fullName evidence="2">Uncharacterized protein</fullName>
    </submittedName>
</protein>
<name>A0AAD6MVA8_9EURO</name>
<keyword evidence="3" id="KW-1185">Reference proteome</keyword>
<gene>
    <name evidence="2" type="ORF">N7493_006094</name>
</gene>
<evidence type="ECO:0000313" key="2">
    <source>
        <dbReference type="EMBL" id="KAJ5724366.1"/>
    </source>
</evidence>
<dbReference type="AlphaFoldDB" id="A0AAD6MVA8"/>
<feature type="region of interest" description="Disordered" evidence="1">
    <location>
        <begin position="1"/>
        <end position="75"/>
    </location>
</feature>
<feature type="compositionally biased region" description="Basic residues" evidence="1">
    <location>
        <begin position="1"/>
        <end position="16"/>
    </location>
</feature>
<dbReference type="EMBL" id="JAQJAN010000008">
    <property type="protein sequence ID" value="KAJ5724366.1"/>
    <property type="molecule type" value="Genomic_DNA"/>
</dbReference>
<comment type="caution">
    <text evidence="2">The sequence shown here is derived from an EMBL/GenBank/DDBJ whole genome shotgun (WGS) entry which is preliminary data.</text>
</comment>
<evidence type="ECO:0000256" key="1">
    <source>
        <dbReference type="SAM" id="MobiDB-lite"/>
    </source>
</evidence>
<reference evidence="2" key="2">
    <citation type="submission" date="2023-01" db="EMBL/GenBank/DDBJ databases">
        <authorList>
            <person name="Petersen C."/>
        </authorList>
    </citation>
    <scope>NUCLEOTIDE SEQUENCE</scope>
    <source>
        <strain evidence="2">IBT 17514</strain>
    </source>
</reference>